<sequence>MECALPGCEVPAEAGSSLQLCTRHLFAAYDQVSGAVGVTDVLPQPCAACGSRVGVRYPSGWVCAICDWRVGEMPDDDPVPPRVDIVYYLRVGETIKIGTSGNPRGRFTQLWHDELLAFERGGRPVEQRRHKQFGEFRHARTEYFAPHPALDRHIAELREGVDDPWQQYSFWVSQAIALRG</sequence>
<organism evidence="1 2">
    <name type="scientific">Glaciihabitans arcticus</name>
    <dbReference type="NCBI Taxonomy" id="2668039"/>
    <lineage>
        <taxon>Bacteria</taxon>
        <taxon>Bacillati</taxon>
        <taxon>Actinomycetota</taxon>
        <taxon>Actinomycetes</taxon>
        <taxon>Micrococcales</taxon>
        <taxon>Microbacteriaceae</taxon>
        <taxon>Glaciihabitans</taxon>
    </lineage>
</organism>
<protein>
    <submittedName>
        <fullName evidence="1">GIY-YIG nuclease family protein</fullName>
    </submittedName>
</protein>
<accession>A0A4Q9GYZ6</accession>
<evidence type="ECO:0000313" key="2">
    <source>
        <dbReference type="Proteomes" id="UP000294194"/>
    </source>
</evidence>
<reference evidence="2" key="1">
    <citation type="submission" date="2019-02" db="EMBL/GenBank/DDBJ databases">
        <title>Glaciihabitans arcticus sp. nov., a psychrotolerant bacterium isolated from polar soil.</title>
        <authorList>
            <person name="Dahal R.H."/>
        </authorList>
    </citation>
    <scope>NUCLEOTIDE SEQUENCE [LARGE SCALE GENOMIC DNA]</scope>
    <source>
        <strain evidence="2">RP-3-7</strain>
    </source>
</reference>
<gene>
    <name evidence="1" type="ORF">EYE40_09255</name>
</gene>
<dbReference type="Proteomes" id="UP000294194">
    <property type="component" value="Unassembled WGS sequence"/>
</dbReference>
<name>A0A4Q9GYZ6_9MICO</name>
<dbReference type="EMBL" id="SISG01000001">
    <property type="protein sequence ID" value="TBN57560.1"/>
    <property type="molecule type" value="Genomic_DNA"/>
</dbReference>
<dbReference type="RefSeq" id="WP_130981671.1">
    <property type="nucleotide sequence ID" value="NZ_SISG01000001.1"/>
</dbReference>
<proteinExistence type="predicted"/>
<dbReference type="AlphaFoldDB" id="A0A4Q9GYZ6"/>
<keyword evidence="2" id="KW-1185">Reference proteome</keyword>
<comment type="caution">
    <text evidence="1">The sequence shown here is derived from an EMBL/GenBank/DDBJ whole genome shotgun (WGS) entry which is preliminary data.</text>
</comment>
<evidence type="ECO:0000313" key="1">
    <source>
        <dbReference type="EMBL" id="TBN57560.1"/>
    </source>
</evidence>